<evidence type="ECO:0000313" key="1">
    <source>
        <dbReference type="EMBL" id="APD18150.1"/>
    </source>
</evidence>
<dbReference type="EMBL" id="KY065149">
    <property type="protein sequence ID" value="APD18150.1"/>
    <property type="molecule type" value="Genomic_DNA"/>
</dbReference>
<protein>
    <submittedName>
        <fullName evidence="1">Uncharacterized protein</fullName>
    </submittedName>
</protein>
<keyword evidence="2" id="KW-1185">Reference proteome</keyword>
<dbReference type="Proteomes" id="UP000225149">
    <property type="component" value="Segment"/>
</dbReference>
<sequence length="66" mass="8072">MPAAILMMIKRVGMNLLMSLFGEKMLENLWWWFMDYLVKRTPSEDDDKKLEEWKASYYEYKNSKKV</sequence>
<evidence type="ECO:0000313" key="2">
    <source>
        <dbReference type="Proteomes" id="UP000225149"/>
    </source>
</evidence>
<accession>A0A240EWV8</accession>
<proteinExistence type="predicted"/>
<dbReference type="GeneID" id="54974171"/>
<dbReference type="KEGG" id="vg:54974171"/>
<organism evidence="1 2">
    <name type="scientific">Vibrio phage JSF7</name>
    <dbReference type="NCBI Taxonomy" id="1292086"/>
    <lineage>
        <taxon>Viruses</taxon>
        <taxon>Duplodnaviria</taxon>
        <taxon>Heunggongvirae</taxon>
        <taxon>Uroviricota</taxon>
        <taxon>Caudoviricetes</taxon>
        <taxon>Autographivirales</taxon>
        <taxon>Tawavirus</taxon>
        <taxon>Tawavirus JSF7</taxon>
    </lineage>
</organism>
<dbReference type="RefSeq" id="YP_009784176.1">
    <property type="nucleotide sequence ID" value="NC_047741.1"/>
</dbReference>
<name>A0A240EWV8_9CAUD</name>
<reference evidence="1 2" key="1">
    <citation type="journal article" date="2017" name="PLoS ONE">
        <title>Environmental bacteriophages active on biofilms and planktonic forms of toxigenic Vibrio cholerae: Potential relevance in cholera epidemiology.</title>
        <authorList>
            <person name="Naser I.B."/>
            <person name="Hoque M.M."/>
            <person name="Abdullah A."/>
            <person name="Bari S.M.N."/>
            <person name="Ghosh A.N."/>
            <person name="Faruque S.M."/>
        </authorList>
    </citation>
    <scope>NUCLEOTIDE SEQUENCE [LARGE SCALE GENOMIC DNA]</scope>
</reference>